<dbReference type="OrthoDB" id="3511549at2759"/>
<dbReference type="AlphaFoldDB" id="A0A9W9CYA6"/>
<evidence type="ECO:0000259" key="1">
    <source>
        <dbReference type="Pfam" id="PF07883"/>
    </source>
</evidence>
<dbReference type="InterPro" id="IPR013096">
    <property type="entry name" value="Cupin_2"/>
</dbReference>
<accession>A0A9W9CYA6</accession>
<evidence type="ECO:0000313" key="3">
    <source>
        <dbReference type="Proteomes" id="UP001140453"/>
    </source>
</evidence>
<sequence length="262" mass="28694">MASLLPLLHDLLPIFMPSKVQVTRSGELMAVEERAELLPWYQQKSRTDTFTAESGSPTDRDVDSYVDVDNLKDPSQPELATRMLEPIQLFDHEEKRAASGSVTNQDEAVADLPNFTSEGPSVWPQSQDGPKVFRQNAMVGMSDKMCVTVLTVGPRSASAIHHHGEQDVIINATTAGVLLISPALNPVKALKADIKGEQLVSEEDQPRRFELGPGDFAFVPAWTEHQILNEGSESDVSWVLFHGGGEPLQVDLDGWGGGRIQK</sequence>
<dbReference type="Pfam" id="PF07883">
    <property type="entry name" value="Cupin_2"/>
    <property type="match status" value="1"/>
</dbReference>
<proteinExistence type="predicted"/>
<evidence type="ECO:0000313" key="2">
    <source>
        <dbReference type="EMBL" id="KAJ4393895.1"/>
    </source>
</evidence>
<dbReference type="EMBL" id="JAPEVB010000002">
    <property type="protein sequence ID" value="KAJ4393895.1"/>
    <property type="molecule type" value="Genomic_DNA"/>
</dbReference>
<gene>
    <name evidence="2" type="ORF">N0V93_003111</name>
</gene>
<dbReference type="Proteomes" id="UP001140453">
    <property type="component" value="Unassembled WGS sequence"/>
</dbReference>
<keyword evidence="3" id="KW-1185">Reference proteome</keyword>
<dbReference type="InterPro" id="IPR011051">
    <property type="entry name" value="RmlC_Cupin_sf"/>
</dbReference>
<reference evidence="2" key="1">
    <citation type="submission" date="2022-10" db="EMBL/GenBank/DDBJ databases">
        <title>Tapping the CABI collections for fungal endophytes: first genome assemblies for Collariella, Neodidymelliopsis, Ascochyta clinopodiicola, Didymella pomorum, Didymosphaeria variabile, Neocosmospora piperis and Neocucurbitaria cava.</title>
        <authorList>
            <person name="Hill R."/>
        </authorList>
    </citation>
    <scope>NUCLEOTIDE SEQUENCE</scope>
    <source>
        <strain evidence="2">IMI 355082</strain>
    </source>
</reference>
<protein>
    <recommendedName>
        <fullName evidence="1">Cupin type-2 domain-containing protein</fullName>
    </recommendedName>
</protein>
<dbReference type="InterPro" id="IPR014710">
    <property type="entry name" value="RmlC-like_jellyroll"/>
</dbReference>
<dbReference type="SUPFAM" id="SSF51182">
    <property type="entry name" value="RmlC-like cupins"/>
    <property type="match status" value="1"/>
</dbReference>
<feature type="domain" description="Cupin type-2" evidence="1">
    <location>
        <begin position="195"/>
        <end position="240"/>
    </location>
</feature>
<dbReference type="Gene3D" id="2.60.120.10">
    <property type="entry name" value="Jelly Rolls"/>
    <property type="match status" value="1"/>
</dbReference>
<comment type="caution">
    <text evidence="2">The sequence shown here is derived from an EMBL/GenBank/DDBJ whole genome shotgun (WGS) entry which is preliminary data.</text>
</comment>
<name>A0A9W9CYA6_9PEZI</name>
<organism evidence="2 3">
    <name type="scientific">Gnomoniopsis smithogilvyi</name>
    <dbReference type="NCBI Taxonomy" id="1191159"/>
    <lineage>
        <taxon>Eukaryota</taxon>
        <taxon>Fungi</taxon>
        <taxon>Dikarya</taxon>
        <taxon>Ascomycota</taxon>
        <taxon>Pezizomycotina</taxon>
        <taxon>Sordariomycetes</taxon>
        <taxon>Sordariomycetidae</taxon>
        <taxon>Diaporthales</taxon>
        <taxon>Gnomoniaceae</taxon>
        <taxon>Gnomoniopsis</taxon>
    </lineage>
</organism>